<dbReference type="Proteomes" id="UP000285961">
    <property type="component" value="Unassembled WGS sequence"/>
</dbReference>
<protein>
    <recommendedName>
        <fullName evidence="2">Galactosyltransferase C-terminal domain-containing protein</fullName>
    </recommendedName>
</protein>
<dbReference type="EMBL" id="QZKI01000093">
    <property type="protein sequence ID" value="RJP68184.1"/>
    <property type="molecule type" value="Genomic_DNA"/>
</dbReference>
<evidence type="ECO:0000313" key="3">
    <source>
        <dbReference type="EMBL" id="RJP68184.1"/>
    </source>
</evidence>
<evidence type="ECO:0000313" key="4">
    <source>
        <dbReference type="Proteomes" id="UP000285961"/>
    </source>
</evidence>
<reference evidence="3 4" key="1">
    <citation type="journal article" date="2017" name="ISME J.">
        <title>Energy and carbon metabolisms in a deep terrestrial subsurface fluid microbial community.</title>
        <authorList>
            <person name="Momper L."/>
            <person name="Jungbluth S.P."/>
            <person name="Lee M.D."/>
            <person name="Amend J.P."/>
        </authorList>
    </citation>
    <scope>NUCLEOTIDE SEQUENCE [LARGE SCALE GENOMIC DNA]</scope>
    <source>
        <strain evidence="3">SURF_17</strain>
    </source>
</reference>
<evidence type="ECO:0000259" key="2">
    <source>
        <dbReference type="Pfam" id="PF02709"/>
    </source>
</evidence>
<evidence type="ECO:0000256" key="1">
    <source>
        <dbReference type="ARBA" id="ARBA00022679"/>
    </source>
</evidence>
<accession>A0A419EV44</accession>
<dbReference type="Gene3D" id="3.90.550.10">
    <property type="entry name" value="Spore Coat Polysaccharide Biosynthesis Protein SpsA, Chain A"/>
    <property type="match status" value="1"/>
</dbReference>
<sequence>CDYIFFTDCDALASANVLEAHLSNFSPGCFLLGSMIRMSKEETEMLTPEDIMAGAFEGKLTPDIFGKLRRENRIARLRTFLRMRREPHIYGTNFSVTKDALLKVNGYDENFRGWGNADGDLRERLKMIGLRPKPIYDEAIVLHMYHQRDPTAPLRLNRAYARRRNIPARCLNGIMKLQKDGQAQ</sequence>
<feature type="domain" description="Galactosyltransferase C-terminal" evidence="2">
    <location>
        <begin position="85"/>
        <end position="146"/>
    </location>
</feature>
<proteinExistence type="predicted"/>
<dbReference type="InterPro" id="IPR027791">
    <property type="entry name" value="Galactosyl_T_C"/>
</dbReference>
<comment type="caution">
    <text evidence="3">The sequence shown here is derived from an EMBL/GenBank/DDBJ whole genome shotgun (WGS) entry which is preliminary data.</text>
</comment>
<name>A0A419EV44_9BACT</name>
<dbReference type="GO" id="GO:0016740">
    <property type="term" value="F:transferase activity"/>
    <property type="evidence" value="ECO:0007669"/>
    <property type="project" value="UniProtKB-KW"/>
</dbReference>
<dbReference type="AlphaFoldDB" id="A0A419EV44"/>
<keyword evidence="1" id="KW-0808">Transferase</keyword>
<dbReference type="InterPro" id="IPR029044">
    <property type="entry name" value="Nucleotide-diphossugar_trans"/>
</dbReference>
<feature type="non-terminal residue" evidence="3">
    <location>
        <position position="1"/>
    </location>
</feature>
<gene>
    <name evidence="3" type="ORF">C4532_12965</name>
</gene>
<dbReference type="SUPFAM" id="SSF53448">
    <property type="entry name" value="Nucleotide-diphospho-sugar transferases"/>
    <property type="match status" value="1"/>
</dbReference>
<organism evidence="3 4">
    <name type="scientific">Candidatus Abyssobacteria bacterium SURF_17</name>
    <dbReference type="NCBI Taxonomy" id="2093361"/>
    <lineage>
        <taxon>Bacteria</taxon>
        <taxon>Pseudomonadati</taxon>
        <taxon>Candidatus Hydrogenedentota</taxon>
        <taxon>Candidatus Abyssobacteria</taxon>
    </lineage>
</organism>
<dbReference type="Pfam" id="PF02709">
    <property type="entry name" value="Glyco_transf_7C"/>
    <property type="match status" value="1"/>
</dbReference>